<protein>
    <submittedName>
        <fullName evidence="4">ABC-type iron transport system FetAB ATPase subunit</fullName>
    </submittedName>
</protein>
<proteinExistence type="predicted"/>
<dbReference type="Pfam" id="PF00005">
    <property type="entry name" value="ABC_tran"/>
    <property type="match status" value="1"/>
</dbReference>
<sequence length="201" mass="22577">MFSARNIRIHHIGPLSLSLRAGECAGISGPSGAGKSILMRAFADMEPFSGDLFLKDTPHHRFSGPEWRKKVALMPAESQWWFHTAGEHFPSGFPEENAAALGFSPDVGNWEIHRLSSGERQRLALLRILIHRPEVLLLDEPTANLDRRNTEAAENFILAYMEKTRAAVVWISHDPEQLRRVCHTLCKLEDGRLTGTGKVLY</sequence>
<reference evidence="4 5" key="1">
    <citation type="submission" date="2019-07" db="EMBL/GenBank/DDBJ databases">
        <title>Genome sequencing of 100 strains of the haloalkaliphilic chemolithoautotrophic sulfur-oxidizing bacterium Thioalkalivibrio.</title>
        <authorList>
            <person name="Muyzer G."/>
        </authorList>
    </citation>
    <scope>NUCLEOTIDE SEQUENCE [LARGE SCALE GENOMIC DNA]</scope>
    <source>
        <strain evidence="4 5">ASO4-4</strain>
    </source>
</reference>
<dbReference type="GO" id="GO:0016887">
    <property type="term" value="F:ATP hydrolysis activity"/>
    <property type="evidence" value="ECO:0007669"/>
    <property type="project" value="InterPro"/>
</dbReference>
<evidence type="ECO:0000313" key="5">
    <source>
        <dbReference type="Proteomes" id="UP000318307"/>
    </source>
</evidence>
<dbReference type="CDD" id="cd00267">
    <property type="entry name" value="ABC_ATPase"/>
    <property type="match status" value="1"/>
</dbReference>
<dbReference type="Gene3D" id="3.40.50.300">
    <property type="entry name" value="P-loop containing nucleotide triphosphate hydrolases"/>
    <property type="match status" value="1"/>
</dbReference>
<keyword evidence="1" id="KW-0547">Nucleotide-binding</keyword>
<dbReference type="PANTHER" id="PTHR43119:SF1">
    <property type="entry name" value="ABC TRANSPORTER DOMAIN-CONTAINING PROTEIN"/>
    <property type="match status" value="1"/>
</dbReference>
<dbReference type="PROSITE" id="PS50893">
    <property type="entry name" value="ABC_TRANSPORTER_2"/>
    <property type="match status" value="1"/>
</dbReference>
<comment type="caution">
    <text evidence="4">The sequence shown here is derived from an EMBL/GenBank/DDBJ whole genome shotgun (WGS) entry which is preliminary data.</text>
</comment>
<organism evidence="4 5">
    <name type="scientific">Desulfobotulus alkaliphilus</name>
    <dbReference type="NCBI Taxonomy" id="622671"/>
    <lineage>
        <taxon>Bacteria</taxon>
        <taxon>Pseudomonadati</taxon>
        <taxon>Thermodesulfobacteriota</taxon>
        <taxon>Desulfobacteria</taxon>
        <taxon>Desulfobacterales</taxon>
        <taxon>Desulfobacteraceae</taxon>
        <taxon>Desulfobotulus</taxon>
    </lineage>
</organism>
<keyword evidence="5" id="KW-1185">Reference proteome</keyword>
<evidence type="ECO:0000259" key="3">
    <source>
        <dbReference type="PROSITE" id="PS50893"/>
    </source>
</evidence>
<gene>
    <name evidence="4" type="ORF">LZ24_01614</name>
</gene>
<dbReference type="SUPFAM" id="SSF52540">
    <property type="entry name" value="P-loop containing nucleoside triphosphate hydrolases"/>
    <property type="match status" value="1"/>
</dbReference>
<dbReference type="EMBL" id="VLLC01000010">
    <property type="protein sequence ID" value="TWI72472.1"/>
    <property type="molecule type" value="Genomic_DNA"/>
</dbReference>
<dbReference type="InterPro" id="IPR003593">
    <property type="entry name" value="AAA+_ATPase"/>
</dbReference>
<dbReference type="PANTHER" id="PTHR43119">
    <property type="entry name" value="ABC TRANSPORT PROTEIN ATP-BINDING COMPONENT-RELATED"/>
    <property type="match status" value="1"/>
</dbReference>
<dbReference type="OrthoDB" id="4408248at2"/>
<dbReference type="GO" id="GO:0005524">
    <property type="term" value="F:ATP binding"/>
    <property type="evidence" value="ECO:0007669"/>
    <property type="project" value="UniProtKB-KW"/>
</dbReference>
<dbReference type="Proteomes" id="UP000318307">
    <property type="component" value="Unassembled WGS sequence"/>
</dbReference>
<dbReference type="AlphaFoldDB" id="A0A562RTS1"/>
<evidence type="ECO:0000313" key="4">
    <source>
        <dbReference type="EMBL" id="TWI72472.1"/>
    </source>
</evidence>
<name>A0A562RTS1_9BACT</name>
<dbReference type="PROSITE" id="PS00211">
    <property type="entry name" value="ABC_TRANSPORTER_1"/>
    <property type="match status" value="1"/>
</dbReference>
<dbReference type="InterPro" id="IPR017871">
    <property type="entry name" value="ABC_transporter-like_CS"/>
</dbReference>
<dbReference type="SMART" id="SM00382">
    <property type="entry name" value="AAA"/>
    <property type="match status" value="1"/>
</dbReference>
<dbReference type="InterPro" id="IPR003439">
    <property type="entry name" value="ABC_transporter-like_ATP-bd"/>
</dbReference>
<evidence type="ECO:0000256" key="1">
    <source>
        <dbReference type="ARBA" id="ARBA00022741"/>
    </source>
</evidence>
<feature type="domain" description="ABC transporter" evidence="3">
    <location>
        <begin position="2"/>
        <end position="201"/>
    </location>
</feature>
<dbReference type="RefSeq" id="WP_144684314.1">
    <property type="nucleotide sequence ID" value="NZ_VLLC01000010.1"/>
</dbReference>
<keyword evidence="2" id="KW-0067">ATP-binding</keyword>
<accession>A0A562RTS1</accession>
<dbReference type="InterPro" id="IPR027417">
    <property type="entry name" value="P-loop_NTPase"/>
</dbReference>
<evidence type="ECO:0000256" key="2">
    <source>
        <dbReference type="ARBA" id="ARBA00022840"/>
    </source>
</evidence>